<dbReference type="InterPro" id="IPR002173">
    <property type="entry name" value="Carboh/pur_kinase_PfkB_CS"/>
</dbReference>
<dbReference type="PANTHER" id="PTHR46566:SF2">
    <property type="entry name" value="ATP-DEPENDENT 6-PHOSPHOFRUCTOKINASE ISOZYME 2"/>
    <property type="match status" value="1"/>
</dbReference>
<keyword evidence="4 8" id="KW-0418">Kinase</keyword>
<dbReference type="PANTHER" id="PTHR46566">
    <property type="entry name" value="1-PHOSPHOFRUCTOKINASE-RELATED"/>
    <property type="match status" value="1"/>
</dbReference>
<evidence type="ECO:0000256" key="1">
    <source>
        <dbReference type="ARBA" id="ARBA00005380"/>
    </source>
</evidence>
<evidence type="ECO:0000256" key="4">
    <source>
        <dbReference type="ARBA" id="ARBA00022777"/>
    </source>
</evidence>
<dbReference type="Proteomes" id="UP000009226">
    <property type="component" value="Chromosome"/>
</dbReference>
<dbReference type="UniPathway" id="UPA00704">
    <property type="reaction ID" value="UER00715"/>
</dbReference>
<dbReference type="CDD" id="cd01164">
    <property type="entry name" value="FruK_PfkB_like"/>
    <property type="match status" value="1"/>
</dbReference>
<dbReference type="InterPro" id="IPR017583">
    <property type="entry name" value="Tagatose/fructose_Pkinase"/>
</dbReference>
<feature type="domain" description="Carbohydrate kinase PfkB" evidence="9">
    <location>
        <begin position="12"/>
        <end position="296"/>
    </location>
</feature>
<evidence type="ECO:0000256" key="5">
    <source>
        <dbReference type="ARBA" id="ARBA00022840"/>
    </source>
</evidence>
<evidence type="ECO:0000259" key="9">
    <source>
        <dbReference type="Pfam" id="PF00294"/>
    </source>
</evidence>
<dbReference type="GO" id="GO:0005988">
    <property type="term" value="P:lactose metabolic process"/>
    <property type="evidence" value="ECO:0007669"/>
    <property type="project" value="UniProtKB-KW"/>
</dbReference>
<keyword evidence="3 7" id="KW-0547">Nucleotide-binding</keyword>
<dbReference type="GO" id="GO:0005829">
    <property type="term" value="C:cytosol"/>
    <property type="evidence" value="ECO:0007669"/>
    <property type="project" value="TreeGrafter"/>
</dbReference>
<protein>
    <recommendedName>
        <fullName evidence="7">Tagatose-6-phosphate kinase</fullName>
        <ecNumber evidence="7">2.7.1.144</ecNumber>
    </recommendedName>
</protein>
<dbReference type="FunFam" id="3.40.1190.20:FF:000001">
    <property type="entry name" value="Phosphofructokinase"/>
    <property type="match status" value="1"/>
</dbReference>
<keyword evidence="11" id="KW-1185">Reference proteome</keyword>
<dbReference type="AlphaFoldDB" id="F6B696"/>
<organism evidence="10 11">
    <name type="scientific">Desulfotomaculum nigrificans (strain DSM 14880 / VKM B-2319 / CO-1-SRB)</name>
    <name type="common">Desulfotomaculum carboxydivorans</name>
    <dbReference type="NCBI Taxonomy" id="868595"/>
    <lineage>
        <taxon>Bacteria</taxon>
        <taxon>Bacillati</taxon>
        <taxon>Bacillota</taxon>
        <taxon>Clostridia</taxon>
        <taxon>Eubacteriales</taxon>
        <taxon>Desulfotomaculaceae</taxon>
        <taxon>Desulfotomaculum</taxon>
    </lineage>
</organism>
<comment type="catalytic activity">
    <reaction evidence="7">
        <text>D-tagatofuranose 6-phosphate + ATP = D-tagatofuranose 1,6-bisphosphate + ADP + H(+)</text>
        <dbReference type="Rhea" id="RHEA:12420"/>
        <dbReference type="ChEBI" id="CHEBI:15378"/>
        <dbReference type="ChEBI" id="CHEBI:30616"/>
        <dbReference type="ChEBI" id="CHEBI:58694"/>
        <dbReference type="ChEBI" id="CHEBI:58695"/>
        <dbReference type="ChEBI" id="CHEBI:456216"/>
        <dbReference type="EC" id="2.7.1.144"/>
    </reaction>
</comment>
<dbReference type="KEGG" id="dca:Desca_2702"/>
<evidence type="ECO:0000256" key="6">
    <source>
        <dbReference type="ARBA" id="ARBA00047745"/>
    </source>
</evidence>
<accession>F6B696</accession>
<dbReference type="NCBIfam" id="TIGR03168">
    <property type="entry name" value="1-PFK"/>
    <property type="match status" value="1"/>
</dbReference>
<dbReference type="GO" id="GO:2001059">
    <property type="term" value="P:D-tagatose 6-phosphate catabolic process"/>
    <property type="evidence" value="ECO:0007669"/>
    <property type="project" value="UniProtKB-UniPathway"/>
</dbReference>
<dbReference type="eggNOG" id="COG1105">
    <property type="taxonomic scope" value="Bacteria"/>
</dbReference>
<dbReference type="Pfam" id="PF00294">
    <property type="entry name" value="PfkB"/>
    <property type="match status" value="1"/>
</dbReference>
<sequence length="319" mass="34210">MLSKVVTVTLNPALDKTVTVPRLEVGGLNRVEQIRFDPGGKGVNVAKVLKKFSIDVIATGFIGSSQGGVIQKSLKDLGITTGFVEVQGATRTNLKIVDNNTKVTTEINEPGFAVLAEDLAKFRDKLSYFLQDASCLVLGGSLPRGVPEDIYQDYITMAGEKNVKTILDADGMALTEGIKARPFAVKPNIHELERLVGRSLATEKDIVAAGQELIHQGIMVVVISMGSKGAIVLDKEEAYYVKPFPITPQSTVGAGDSMVAAMTYAFLKNKPLAEVARWATAAGTVTASKAGTEVCSLTEVERLLNEVQVIRINFNNSKI</sequence>
<dbReference type="STRING" id="868595.Desca_2702"/>
<evidence type="ECO:0000313" key="11">
    <source>
        <dbReference type="Proteomes" id="UP000009226"/>
    </source>
</evidence>
<dbReference type="PIRSF" id="PIRSF000535">
    <property type="entry name" value="1PFK/6PFK/LacC"/>
    <property type="match status" value="1"/>
</dbReference>
<dbReference type="GO" id="GO:0005524">
    <property type="term" value="F:ATP binding"/>
    <property type="evidence" value="ECO:0007669"/>
    <property type="project" value="UniProtKB-UniRule"/>
</dbReference>
<dbReference type="InterPro" id="IPR029056">
    <property type="entry name" value="Ribokinase-like"/>
</dbReference>
<proteinExistence type="inferred from homology"/>
<dbReference type="GO" id="GO:0009024">
    <property type="term" value="F:tagatose-6-phosphate kinase activity"/>
    <property type="evidence" value="ECO:0007669"/>
    <property type="project" value="UniProtKB-EC"/>
</dbReference>
<evidence type="ECO:0000256" key="2">
    <source>
        <dbReference type="ARBA" id="ARBA00022679"/>
    </source>
</evidence>
<dbReference type="Gene3D" id="3.40.1190.20">
    <property type="match status" value="1"/>
</dbReference>
<comment type="pathway">
    <text evidence="7">Carbohydrate metabolism; D-tagatose 6-phosphate degradation; D-glyceraldehyde 3-phosphate and glycerone phosphate from D-tagatose 6-phosphate: step 1/2.</text>
</comment>
<evidence type="ECO:0000313" key="10">
    <source>
        <dbReference type="EMBL" id="AEF95519.1"/>
    </source>
</evidence>
<keyword evidence="2 7" id="KW-0808">Transferase</keyword>
<dbReference type="NCBIfam" id="TIGR03828">
    <property type="entry name" value="pfkB"/>
    <property type="match status" value="1"/>
</dbReference>
<comment type="function">
    <text evidence="8">Catalyzes the ATP-dependent phosphorylation of fructose-l-phosphate to fructose-l,6-bisphosphate.</text>
</comment>
<name>F6B696_DESCC</name>
<evidence type="ECO:0000256" key="7">
    <source>
        <dbReference type="PIRNR" id="PIRNR000535"/>
    </source>
</evidence>
<keyword evidence="5 7" id="KW-0067">ATP-binding</keyword>
<dbReference type="InterPro" id="IPR022463">
    <property type="entry name" value="1-PFruKinase"/>
</dbReference>
<dbReference type="InterPro" id="IPR011611">
    <property type="entry name" value="PfkB_dom"/>
</dbReference>
<dbReference type="HOGENOM" id="CLU_050013_0_2_9"/>
<keyword evidence="7" id="KW-0423">Lactose metabolism</keyword>
<dbReference type="GO" id="GO:0008662">
    <property type="term" value="F:1-phosphofructokinase activity"/>
    <property type="evidence" value="ECO:0007669"/>
    <property type="project" value="UniProtKB-UniRule"/>
</dbReference>
<dbReference type="GO" id="GO:0044281">
    <property type="term" value="P:small molecule metabolic process"/>
    <property type="evidence" value="ECO:0007669"/>
    <property type="project" value="UniProtKB-ARBA"/>
</dbReference>
<evidence type="ECO:0000256" key="3">
    <source>
        <dbReference type="ARBA" id="ARBA00022741"/>
    </source>
</evidence>
<reference evidence="10 11" key="1">
    <citation type="submission" date="2011-05" db="EMBL/GenBank/DDBJ databases">
        <title>Complete sequence of Desulfotomaculum carboxydivorans CO-1-SRB.</title>
        <authorList>
            <consortium name="US DOE Joint Genome Institute"/>
            <person name="Lucas S."/>
            <person name="Han J."/>
            <person name="Lapidus A."/>
            <person name="Cheng J.-F."/>
            <person name="Goodwin L."/>
            <person name="Pitluck S."/>
            <person name="Peters L."/>
            <person name="Mikhailova N."/>
            <person name="Lu M."/>
            <person name="Han C."/>
            <person name="Tapia R."/>
            <person name="Land M."/>
            <person name="Hauser L."/>
            <person name="Kyrpides N."/>
            <person name="Ivanova N."/>
            <person name="Pagani I."/>
            <person name="Stams A."/>
            <person name="Plugge C."/>
            <person name="Muyzer G."/>
            <person name="Kuever J."/>
            <person name="Parshina S."/>
            <person name="Ivanova A."/>
            <person name="Nazina T."/>
            <person name="Woyke T."/>
        </authorList>
    </citation>
    <scope>NUCLEOTIDE SEQUENCE [LARGE SCALE GENOMIC DNA]</scope>
    <source>
        <strain evidence="11">DSM 14880 / VKM B-2319 / CO-1-SRB</strain>
    </source>
</reference>
<dbReference type="GO" id="GO:0016052">
    <property type="term" value="P:carbohydrate catabolic process"/>
    <property type="evidence" value="ECO:0007669"/>
    <property type="project" value="UniProtKB-ARBA"/>
</dbReference>
<dbReference type="EMBL" id="CP002736">
    <property type="protein sequence ID" value="AEF95519.1"/>
    <property type="molecule type" value="Genomic_DNA"/>
</dbReference>
<comment type="catalytic activity">
    <reaction evidence="6 8">
        <text>beta-D-fructose 1-phosphate + ATP = beta-D-fructose 1,6-bisphosphate + ADP + H(+)</text>
        <dbReference type="Rhea" id="RHEA:14213"/>
        <dbReference type="ChEBI" id="CHEBI:15378"/>
        <dbReference type="ChEBI" id="CHEBI:30616"/>
        <dbReference type="ChEBI" id="CHEBI:32966"/>
        <dbReference type="ChEBI" id="CHEBI:138881"/>
        <dbReference type="ChEBI" id="CHEBI:456216"/>
        <dbReference type="EC" id="2.7.1.56"/>
    </reaction>
</comment>
<dbReference type="EC" id="2.7.1.144" evidence="7"/>
<comment type="similarity">
    <text evidence="7">Belongs to the carbohydrate kinase PfkB family. LacC subfamily.</text>
</comment>
<dbReference type="RefSeq" id="WP_013810906.1">
    <property type="nucleotide sequence ID" value="NC_015565.1"/>
</dbReference>
<comment type="similarity">
    <text evidence="1">Belongs to the carbohydrate kinase pfkB family.</text>
</comment>
<dbReference type="PROSITE" id="PS00584">
    <property type="entry name" value="PFKB_KINASES_2"/>
    <property type="match status" value="1"/>
</dbReference>
<gene>
    <name evidence="10" type="ordered locus">Desca_2702</name>
</gene>
<dbReference type="PROSITE" id="PS00583">
    <property type="entry name" value="PFKB_KINASES_1"/>
    <property type="match status" value="1"/>
</dbReference>
<dbReference type="SUPFAM" id="SSF53613">
    <property type="entry name" value="Ribokinase-like"/>
    <property type="match status" value="1"/>
</dbReference>
<evidence type="ECO:0000256" key="8">
    <source>
        <dbReference type="RuleBase" id="RU369061"/>
    </source>
</evidence>